<gene>
    <name evidence="1" type="ORF">METZ01_LOCUS201827</name>
</gene>
<protein>
    <submittedName>
        <fullName evidence="1">Uncharacterized protein</fullName>
    </submittedName>
</protein>
<accession>A0A382EG83</accession>
<organism evidence="1">
    <name type="scientific">marine metagenome</name>
    <dbReference type="NCBI Taxonomy" id="408172"/>
    <lineage>
        <taxon>unclassified sequences</taxon>
        <taxon>metagenomes</taxon>
        <taxon>ecological metagenomes</taxon>
    </lineage>
</organism>
<sequence>MDLKSPLEDLKKVASKLSIDIITANLFYPEFMIKSGFCRVKGKNTIIVDDSLSSQEQCEIIIQALKRFDLESIYLSPWIRERLKPDNST</sequence>
<dbReference type="EMBL" id="UINC01044057">
    <property type="protein sequence ID" value="SVB48973.1"/>
    <property type="molecule type" value="Genomic_DNA"/>
</dbReference>
<reference evidence="1" key="1">
    <citation type="submission" date="2018-05" db="EMBL/GenBank/DDBJ databases">
        <authorList>
            <person name="Lanie J.A."/>
            <person name="Ng W.-L."/>
            <person name="Kazmierczak K.M."/>
            <person name="Andrzejewski T.M."/>
            <person name="Davidsen T.M."/>
            <person name="Wayne K.J."/>
            <person name="Tettelin H."/>
            <person name="Glass J.I."/>
            <person name="Rusch D."/>
            <person name="Podicherti R."/>
            <person name="Tsui H.-C.T."/>
            <person name="Winkler M.E."/>
        </authorList>
    </citation>
    <scope>NUCLEOTIDE SEQUENCE</scope>
</reference>
<dbReference type="AlphaFoldDB" id="A0A382EG83"/>
<evidence type="ECO:0000313" key="1">
    <source>
        <dbReference type="EMBL" id="SVB48973.1"/>
    </source>
</evidence>
<proteinExistence type="predicted"/>
<name>A0A382EG83_9ZZZZ</name>